<accession>A0A429G025</accession>
<keyword evidence="6" id="KW-0032">Aminotransferase</keyword>
<evidence type="ECO:0000256" key="3">
    <source>
        <dbReference type="ARBA" id="ARBA00022898"/>
    </source>
</evidence>
<dbReference type="InterPro" id="IPR050087">
    <property type="entry name" value="AON_synthase_class-II"/>
</dbReference>
<comment type="caution">
    <text evidence="6">The sequence shown here is derived from an EMBL/GenBank/DDBJ whole genome shotgun (WGS) entry which is preliminary data.</text>
</comment>
<dbReference type="CDD" id="cd06454">
    <property type="entry name" value="KBL_like"/>
    <property type="match status" value="1"/>
</dbReference>
<comment type="cofactor">
    <cofactor evidence="1 4">
        <name>pyridoxal 5'-phosphate</name>
        <dbReference type="ChEBI" id="CHEBI:597326"/>
    </cofactor>
</comment>
<dbReference type="InterPro" id="IPR004839">
    <property type="entry name" value="Aminotransferase_I/II_large"/>
</dbReference>
<dbReference type="RefSeq" id="WP_125742990.1">
    <property type="nucleotide sequence ID" value="NZ_RCOR01000050.1"/>
</dbReference>
<evidence type="ECO:0000256" key="1">
    <source>
        <dbReference type="ARBA" id="ARBA00001933"/>
    </source>
</evidence>
<dbReference type="InterPro" id="IPR001917">
    <property type="entry name" value="Aminotrans_II_pyridoxalP_BS"/>
</dbReference>
<protein>
    <submittedName>
        <fullName evidence="6">Aminotransferase class I/II-fold pyridoxal phosphate-dependent enzyme</fullName>
    </submittedName>
</protein>
<comment type="similarity">
    <text evidence="4">Belongs to the class-II pyridoxal-phosphate-dependent aminotransferase family.</text>
</comment>
<organism evidence="6 7">
    <name type="scientific">Candidatus Korarchaeum cryptofilum</name>
    <dbReference type="NCBI Taxonomy" id="498846"/>
    <lineage>
        <taxon>Archaea</taxon>
        <taxon>Thermoproteota</taxon>
        <taxon>Candidatus Korarchaeia</taxon>
        <taxon>Candidatus Korarchaeales</taxon>
        <taxon>Candidatus Korarchaeaceae</taxon>
        <taxon>Candidatus Korarchaeum</taxon>
    </lineage>
</organism>
<dbReference type="InterPro" id="IPR015422">
    <property type="entry name" value="PyrdxlP-dep_Trfase_small"/>
</dbReference>
<evidence type="ECO:0000256" key="4">
    <source>
        <dbReference type="RuleBase" id="RU003693"/>
    </source>
</evidence>
<name>A0A429G025_9CREN</name>
<dbReference type="Gene3D" id="3.40.640.10">
    <property type="entry name" value="Type I PLP-dependent aspartate aminotransferase-like (Major domain)"/>
    <property type="match status" value="1"/>
</dbReference>
<dbReference type="AlphaFoldDB" id="A0A429G025"/>
<proteinExistence type="inferred from homology"/>
<dbReference type="SUPFAM" id="SSF53383">
    <property type="entry name" value="PLP-dependent transferases"/>
    <property type="match status" value="1"/>
</dbReference>
<feature type="domain" description="Aminotransferase class I/classII large" evidence="5">
    <location>
        <begin position="43"/>
        <end position="382"/>
    </location>
</feature>
<dbReference type="GO" id="GO:0030170">
    <property type="term" value="F:pyridoxal phosphate binding"/>
    <property type="evidence" value="ECO:0007669"/>
    <property type="project" value="InterPro"/>
</dbReference>
<dbReference type="GO" id="GO:0008483">
    <property type="term" value="F:transaminase activity"/>
    <property type="evidence" value="ECO:0007669"/>
    <property type="project" value="UniProtKB-KW"/>
</dbReference>
<dbReference type="EMBL" id="RCOR01000050">
    <property type="protein sequence ID" value="RSN67095.1"/>
    <property type="molecule type" value="Genomic_DNA"/>
</dbReference>
<evidence type="ECO:0000313" key="6">
    <source>
        <dbReference type="EMBL" id="RSN67095.1"/>
    </source>
</evidence>
<dbReference type="PROSITE" id="PS00599">
    <property type="entry name" value="AA_TRANSFER_CLASS_2"/>
    <property type="match status" value="1"/>
</dbReference>
<dbReference type="InterPro" id="IPR015421">
    <property type="entry name" value="PyrdxlP-dep_Trfase_major"/>
</dbReference>
<sequence>MARGWVRDYYAAKLKELVERGEIWEIRRLMGPTGPRAVVEGREFIMLSTNNYLNLANDPRLKRAAIEAIEKYGWGPGAVWAIAGYPELMAELERKVAEFKRTEAALVFPTGYATNVGSIPAIVDQGDIIVSDELNHGSIIDGIRLSRAEKIIYKHCDLADLEDKLRQVHKKYNKILIITDGVFSMDGDIAPLDGITKLADEFNAMVYVDDAHGEGVLGEGRGSPAHYGVEDKVDFHMGTFSKALGSMGGMIGSDRDIIEYIRNRARSWLLSTGFPPAVVAANIKALEIVMTEKERIRKLWENREYFKKGLDELGFNTGKSQTPIIPAIIGDTKKTRELAKMLYDMGIFVVPIVYPMVARGTERIRNEVSAGHTKEDLDKALSAYEKAGRSLGII</sequence>
<reference evidence="6 7" key="1">
    <citation type="submission" date="2018-10" db="EMBL/GenBank/DDBJ databases">
        <title>Co-occurring genomic capacity for anaerobic methane metabolism and dissimilatory sulfite reduction discovered in the Korarchaeota.</title>
        <authorList>
            <person name="Mckay L.J."/>
            <person name="Dlakic M."/>
            <person name="Fields M.W."/>
            <person name="Delmont T.O."/>
            <person name="Eren A.M."/>
            <person name="Jay Z.J."/>
            <person name="Klingelsmith K.B."/>
            <person name="Rusch D.B."/>
            <person name="Inskeep W.P."/>
        </authorList>
    </citation>
    <scope>NUCLEOTIDE SEQUENCE [LARGE SCALE GENOMIC DNA]</scope>
    <source>
        <strain evidence="6 7">WS</strain>
    </source>
</reference>
<dbReference type="Pfam" id="PF00155">
    <property type="entry name" value="Aminotran_1_2"/>
    <property type="match status" value="1"/>
</dbReference>
<dbReference type="PANTHER" id="PTHR13693">
    <property type="entry name" value="CLASS II AMINOTRANSFERASE/8-AMINO-7-OXONONANOATE SYNTHASE"/>
    <property type="match status" value="1"/>
</dbReference>
<evidence type="ECO:0000313" key="7">
    <source>
        <dbReference type="Proteomes" id="UP000278149"/>
    </source>
</evidence>
<dbReference type="PANTHER" id="PTHR13693:SF3">
    <property type="entry name" value="LD36009P"/>
    <property type="match status" value="1"/>
</dbReference>
<gene>
    <name evidence="6" type="ORF">D9Q81_09210</name>
</gene>
<dbReference type="Proteomes" id="UP000278149">
    <property type="component" value="Unassembled WGS sequence"/>
</dbReference>
<dbReference type="InterPro" id="IPR015424">
    <property type="entry name" value="PyrdxlP-dep_Trfase"/>
</dbReference>
<keyword evidence="2 6" id="KW-0808">Transferase</keyword>
<evidence type="ECO:0000256" key="2">
    <source>
        <dbReference type="ARBA" id="ARBA00022679"/>
    </source>
</evidence>
<keyword evidence="3 4" id="KW-0663">Pyridoxal phosphate</keyword>
<evidence type="ECO:0000259" key="5">
    <source>
        <dbReference type="Pfam" id="PF00155"/>
    </source>
</evidence>
<dbReference type="Gene3D" id="3.90.1150.10">
    <property type="entry name" value="Aspartate Aminotransferase, domain 1"/>
    <property type="match status" value="1"/>
</dbReference>